<dbReference type="STRING" id="643648.Slip_0579"/>
<dbReference type="InterPro" id="IPR013328">
    <property type="entry name" value="6PGD_dom2"/>
</dbReference>
<feature type="binding site" evidence="6">
    <location>
        <position position="97"/>
    </location>
    <ligand>
        <name>NAD(+)</name>
        <dbReference type="ChEBI" id="CHEBI:57540"/>
    </ligand>
</feature>
<dbReference type="RefSeq" id="WP_013174765.1">
    <property type="nucleotide sequence ID" value="NC_014220.1"/>
</dbReference>
<dbReference type="InterPro" id="IPR006176">
    <property type="entry name" value="3-OHacyl-CoA_DH_NAD-bd"/>
</dbReference>
<dbReference type="GO" id="GO:0006635">
    <property type="term" value="P:fatty acid beta-oxidation"/>
    <property type="evidence" value="ECO:0007669"/>
    <property type="project" value="TreeGrafter"/>
</dbReference>
<dbReference type="InterPro" id="IPR008927">
    <property type="entry name" value="6-PGluconate_DH-like_C_sf"/>
</dbReference>
<dbReference type="KEGG" id="slp:Slip_0579"/>
<dbReference type="SUPFAM" id="SSF51735">
    <property type="entry name" value="NAD(P)-binding Rossmann-fold domains"/>
    <property type="match status" value="1"/>
</dbReference>
<feature type="binding site" evidence="6">
    <location>
        <begin position="10"/>
        <end position="15"/>
    </location>
    <ligand>
        <name>NAD(+)</name>
        <dbReference type="ChEBI" id="CHEBI:57540"/>
    </ligand>
</feature>
<feature type="binding site" evidence="6">
    <location>
        <position position="92"/>
    </location>
    <ligand>
        <name>NAD(+)</name>
        <dbReference type="ChEBI" id="CHEBI:57540"/>
    </ligand>
</feature>
<keyword evidence="10" id="KW-1185">Reference proteome</keyword>
<evidence type="ECO:0000256" key="5">
    <source>
        <dbReference type="PIRSR" id="PIRSR000105-1"/>
    </source>
</evidence>
<evidence type="ECO:0000259" key="8">
    <source>
        <dbReference type="Pfam" id="PF02737"/>
    </source>
</evidence>
<feature type="domain" description="3-hydroxyacyl-CoA dehydrogenase NAD binding" evidence="8">
    <location>
        <begin position="5"/>
        <end position="184"/>
    </location>
</feature>
<feature type="binding site" evidence="6">
    <location>
        <position position="143"/>
    </location>
    <ligand>
        <name>NAD(+)</name>
        <dbReference type="ChEBI" id="CHEBI:57540"/>
    </ligand>
</feature>
<feature type="binding site" evidence="6">
    <location>
        <position position="33"/>
    </location>
    <ligand>
        <name>NAD(+)</name>
        <dbReference type="ChEBI" id="CHEBI:57540"/>
    </ligand>
</feature>
<feature type="binding site" evidence="6">
    <location>
        <position position="119"/>
    </location>
    <ligand>
        <name>NAD(+)</name>
        <dbReference type="ChEBI" id="CHEBI:57540"/>
    </ligand>
</feature>
<dbReference type="PANTHER" id="PTHR48075:SF5">
    <property type="entry name" value="3-HYDROXYBUTYRYL-COA DEHYDROGENASE"/>
    <property type="match status" value="1"/>
</dbReference>
<dbReference type="EMBL" id="CP002048">
    <property type="protein sequence ID" value="ADI01363.1"/>
    <property type="molecule type" value="Genomic_DNA"/>
</dbReference>
<evidence type="ECO:0000256" key="6">
    <source>
        <dbReference type="PIRSR" id="PIRSR000105-2"/>
    </source>
</evidence>
<keyword evidence="3 9" id="KW-0560">Oxidoreductase</keyword>
<dbReference type="eggNOG" id="COG1250">
    <property type="taxonomic scope" value="Bacteria"/>
</dbReference>
<reference evidence="9 10" key="2">
    <citation type="journal article" date="2010" name="Stand. Genomic Sci.">
        <title>Complete genome sequence of Syntrophothermus lipocalidus type strain (TGB-C1).</title>
        <authorList>
            <person name="Djao O.D."/>
            <person name="Zhang X."/>
            <person name="Lucas S."/>
            <person name="Lapidus A."/>
            <person name="Del Rio T.G."/>
            <person name="Nolan M."/>
            <person name="Tice H."/>
            <person name="Cheng J.F."/>
            <person name="Han C."/>
            <person name="Tapia R."/>
            <person name="Goodwin L."/>
            <person name="Pitluck S."/>
            <person name="Liolios K."/>
            <person name="Ivanova N."/>
            <person name="Mavromatis K."/>
            <person name="Mikhailova N."/>
            <person name="Ovchinnikova G."/>
            <person name="Pati A."/>
            <person name="Brambilla E."/>
            <person name="Chen A."/>
            <person name="Palaniappan K."/>
            <person name="Land M."/>
            <person name="Hauser L."/>
            <person name="Chang Y.J."/>
            <person name="Jeffries C.D."/>
            <person name="Rohde M."/>
            <person name="Sikorski J."/>
            <person name="Spring S."/>
            <person name="Goker M."/>
            <person name="Detter J.C."/>
            <person name="Woyke T."/>
            <person name="Bristow J."/>
            <person name="Eisen J.A."/>
            <person name="Markowitz V."/>
            <person name="Hugenholtz P."/>
            <person name="Kyrpides N.C."/>
            <person name="Klenk H.P."/>
        </authorList>
    </citation>
    <scope>NUCLEOTIDE SEQUENCE [LARGE SCALE GENOMIC DNA]</scope>
    <source>
        <strain evidence="10">DSM 12680 / TGB-C1</strain>
    </source>
</reference>
<evidence type="ECO:0000313" key="10">
    <source>
        <dbReference type="Proteomes" id="UP000000378"/>
    </source>
</evidence>
<name>D7CKX8_SYNLT</name>
<dbReference type="Proteomes" id="UP000000378">
    <property type="component" value="Chromosome"/>
</dbReference>
<keyword evidence="6" id="KW-0520">NAD</keyword>
<dbReference type="PANTHER" id="PTHR48075">
    <property type="entry name" value="3-HYDROXYACYL-COA DEHYDROGENASE FAMILY PROTEIN"/>
    <property type="match status" value="1"/>
</dbReference>
<dbReference type="OrthoDB" id="9815331at2"/>
<dbReference type="HOGENOM" id="CLU_009834_2_0_9"/>
<evidence type="ECO:0000256" key="1">
    <source>
        <dbReference type="ARBA" id="ARBA00005086"/>
    </source>
</evidence>
<feature type="domain" description="3-hydroxyacyl-CoA dehydrogenase C-terminal" evidence="7">
    <location>
        <begin position="187"/>
        <end position="283"/>
    </location>
</feature>
<feature type="site" description="Important for catalytic activity" evidence="5">
    <location>
        <position position="140"/>
    </location>
</feature>
<dbReference type="Gene3D" id="3.40.50.720">
    <property type="entry name" value="NAD(P)-binding Rossmann-like Domain"/>
    <property type="match status" value="1"/>
</dbReference>
<evidence type="ECO:0000259" key="7">
    <source>
        <dbReference type="Pfam" id="PF00725"/>
    </source>
</evidence>
<dbReference type="Gene3D" id="1.10.1040.10">
    <property type="entry name" value="N-(1-d-carboxylethyl)-l-norvaline Dehydrogenase, domain 2"/>
    <property type="match status" value="1"/>
</dbReference>
<dbReference type="Pfam" id="PF00725">
    <property type="entry name" value="3HCDH"/>
    <property type="match status" value="1"/>
</dbReference>
<organism evidence="9 10">
    <name type="scientific">Syntrophothermus lipocalidus (strain DSM 12680 / TGB-C1)</name>
    <dbReference type="NCBI Taxonomy" id="643648"/>
    <lineage>
        <taxon>Bacteria</taxon>
        <taxon>Bacillati</taxon>
        <taxon>Bacillota</taxon>
        <taxon>Clostridia</taxon>
        <taxon>Eubacteriales</taxon>
        <taxon>Syntrophomonadaceae</taxon>
        <taxon>Syntrophothermus</taxon>
    </lineage>
</organism>
<dbReference type="GO" id="GO:0008691">
    <property type="term" value="F:3-hydroxybutyryl-CoA dehydrogenase activity"/>
    <property type="evidence" value="ECO:0007669"/>
    <property type="project" value="TreeGrafter"/>
</dbReference>
<evidence type="ECO:0000313" key="9">
    <source>
        <dbReference type="EMBL" id="ADI01363.1"/>
    </source>
</evidence>
<dbReference type="InterPro" id="IPR006108">
    <property type="entry name" value="3HC_DH_C"/>
</dbReference>
<gene>
    <name evidence="9" type="ordered locus">Slip_0579</name>
</gene>
<comment type="pathway">
    <text evidence="1">Lipid metabolism; butanoate metabolism.</text>
</comment>
<dbReference type="InterPro" id="IPR036291">
    <property type="entry name" value="NAD(P)-bd_dom_sf"/>
</dbReference>
<dbReference type="AlphaFoldDB" id="D7CKX8"/>
<sequence>MTIKKIGVLGAGAMGTGIAQVAAQAGYEVVLGDVEMAFVERSVANIGKLLDKNVEKGKMTAEQKNAIMGRFTLTTNLDDFATVDYFIEAIVEDLEIKKSTLAKVDKVLKPDVVMASNTSSMSITVLGSATNRPEKFVGMHFFNPVPVMRLCEIIRGYKTSDETVKIASELAQAFGKTTVEVKKDTPGFIVNRVMMPQFLEAIRLVEEGVATPQDIDTAVTLGLNYPMGPFTLMDFTGIDISKFVLDYFYEETKNPFWAPPYTLKAIIRAGKLGRKTGAGWYDYSK</sequence>
<protein>
    <recommendedName>
        <fullName evidence="4">3-hydroxybutyryl-CoA dehydrogenase</fullName>
    </recommendedName>
</protein>
<accession>D7CKX8</accession>
<dbReference type="PIRSF" id="PIRSF000105">
    <property type="entry name" value="HCDH"/>
    <property type="match status" value="1"/>
</dbReference>
<dbReference type="InterPro" id="IPR022694">
    <property type="entry name" value="3-OHacyl-CoA_DH"/>
</dbReference>
<evidence type="ECO:0000256" key="2">
    <source>
        <dbReference type="ARBA" id="ARBA00009463"/>
    </source>
</evidence>
<comment type="similarity">
    <text evidence="2">Belongs to the 3-hydroxyacyl-CoA dehydrogenase family.</text>
</comment>
<dbReference type="SUPFAM" id="SSF48179">
    <property type="entry name" value="6-phosphogluconate dehydrogenase C-terminal domain-like"/>
    <property type="match status" value="1"/>
</dbReference>
<reference evidence="10" key="1">
    <citation type="journal article" date="2010" name="Stand. Genomic Sci.">
        <title>Complete genome sequence of Syntrophothermus lipocalidus type strain (TGB-C1T).</title>
        <authorList>
            <consortium name="US DOE Joint Genome Institute (JGI-PGF)"/>
            <person name="Djao O."/>
            <person name="Zhang X."/>
            <person name="Lucas S."/>
            <person name="Lapidus A."/>
            <person name="Glavina Del Rio T."/>
            <person name="Nolan M."/>
            <person name="Tice H."/>
            <person name="Cheng J."/>
            <person name="Han C."/>
            <person name="Tapia R."/>
            <person name="Goodwin L."/>
            <person name="Pitluck S."/>
            <person name="Liolios K."/>
            <person name="Ivanova N."/>
            <person name="Mavromatis K."/>
            <person name="Mikhailova N."/>
            <person name="Ovchinnikova G."/>
            <person name="Pati A."/>
            <person name="Brambilla E."/>
            <person name="Chen A."/>
            <person name="Palaniappan K."/>
            <person name="Land M."/>
            <person name="Hauser L."/>
            <person name="Chang Y."/>
            <person name="Jeffries C."/>
            <person name="Rohde M."/>
            <person name="Sikorski J."/>
            <person name="Spring S."/>
            <person name="Goker M."/>
            <person name="Detter J."/>
            <person name="Woyke T."/>
            <person name="Bristow J."/>
            <person name="Eisen J."/>
            <person name="Markowitz V."/>
            <person name="Hugenholtz P."/>
            <person name="Kyrpides N."/>
            <person name="Klenk H."/>
        </authorList>
    </citation>
    <scope>NUCLEOTIDE SEQUENCE [LARGE SCALE GENOMIC DNA]</scope>
    <source>
        <strain evidence="10">DSM 12680 / TGB-C1</strain>
    </source>
</reference>
<feature type="binding site" evidence="6">
    <location>
        <position position="275"/>
    </location>
    <ligand>
        <name>NAD(+)</name>
        <dbReference type="ChEBI" id="CHEBI:57540"/>
    </ligand>
</feature>
<proteinExistence type="inferred from homology"/>
<dbReference type="Pfam" id="PF02737">
    <property type="entry name" value="3HCDH_N"/>
    <property type="match status" value="1"/>
</dbReference>
<evidence type="ECO:0000256" key="4">
    <source>
        <dbReference type="ARBA" id="ARBA00067747"/>
    </source>
</evidence>
<dbReference type="GO" id="GO:0070403">
    <property type="term" value="F:NAD+ binding"/>
    <property type="evidence" value="ECO:0007669"/>
    <property type="project" value="InterPro"/>
</dbReference>
<dbReference type="FunFam" id="3.40.50.720:FF:000009">
    <property type="entry name" value="Fatty oxidation complex, alpha subunit"/>
    <property type="match status" value="1"/>
</dbReference>
<evidence type="ECO:0000256" key="3">
    <source>
        <dbReference type="ARBA" id="ARBA00023002"/>
    </source>
</evidence>